<proteinExistence type="predicted"/>
<gene>
    <name evidence="2" type="ORF">ACFO7V_16730</name>
</gene>
<keyword evidence="3" id="KW-1185">Reference proteome</keyword>
<dbReference type="EMBL" id="JBHSHE010000082">
    <property type="protein sequence ID" value="MFC4717769.1"/>
    <property type="molecule type" value="Genomic_DNA"/>
</dbReference>
<feature type="region of interest" description="Disordered" evidence="1">
    <location>
        <begin position="1"/>
        <end position="21"/>
    </location>
</feature>
<name>A0ABV9MRV1_9MICC</name>
<feature type="compositionally biased region" description="Polar residues" evidence="1">
    <location>
        <begin position="1"/>
        <end position="12"/>
    </location>
</feature>
<dbReference type="Proteomes" id="UP001595884">
    <property type="component" value="Unassembled WGS sequence"/>
</dbReference>
<evidence type="ECO:0000313" key="2">
    <source>
        <dbReference type="EMBL" id="MFC4717769.1"/>
    </source>
</evidence>
<evidence type="ECO:0000313" key="3">
    <source>
        <dbReference type="Proteomes" id="UP001595884"/>
    </source>
</evidence>
<organism evidence="2 3">
    <name type="scientific">Glutamicibacter bergerei</name>
    <dbReference type="NCBI Taxonomy" id="256702"/>
    <lineage>
        <taxon>Bacteria</taxon>
        <taxon>Bacillati</taxon>
        <taxon>Actinomycetota</taxon>
        <taxon>Actinomycetes</taxon>
        <taxon>Micrococcales</taxon>
        <taxon>Micrococcaceae</taxon>
        <taxon>Glutamicibacter</taxon>
    </lineage>
</organism>
<accession>A0ABV9MRV1</accession>
<reference evidence="3" key="1">
    <citation type="journal article" date="2019" name="Int. J. Syst. Evol. Microbiol.">
        <title>The Global Catalogue of Microorganisms (GCM) 10K type strain sequencing project: providing services to taxonomists for standard genome sequencing and annotation.</title>
        <authorList>
            <consortium name="The Broad Institute Genomics Platform"/>
            <consortium name="The Broad Institute Genome Sequencing Center for Infectious Disease"/>
            <person name="Wu L."/>
            <person name="Ma J."/>
        </authorList>
    </citation>
    <scope>NUCLEOTIDE SEQUENCE [LARGE SCALE GENOMIC DNA]</scope>
    <source>
        <strain evidence="3">CGMCC 1.12849</strain>
    </source>
</reference>
<dbReference type="RefSeq" id="WP_346058765.1">
    <property type="nucleotide sequence ID" value="NZ_BAAAVQ010000005.1"/>
</dbReference>
<protein>
    <submittedName>
        <fullName evidence="2">Uncharacterized protein</fullName>
    </submittedName>
</protein>
<sequence length="135" mass="15609">MEQGAEEQNTCSPAKPSSERATRFEEFWKIYPRKVGKDKAEPKYATCLKRADEQTIIDGAHRLANDPNLPEKKYIPHPTTWLERGGWNDEPLAQRWDTPKSDQRLQQGFDLVQRVAARSEETYNYDPFAGKAIEQ</sequence>
<evidence type="ECO:0000256" key="1">
    <source>
        <dbReference type="SAM" id="MobiDB-lite"/>
    </source>
</evidence>
<comment type="caution">
    <text evidence="2">The sequence shown here is derived from an EMBL/GenBank/DDBJ whole genome shotgun (WGS) entry which is preliminary data.</text>
</comment>